<comment type="caution">
    <text evidence="3">The sequence shown here is derived from an EMBL/GenBank/DDBJ whole genome shotgun (WGS) entry which is preliminary data.</text>
</comment>
<feature type="signal peptide" evidence="1">
    <location>
        <begin position="1"/>
        <end position="23"/>
    </location>
</feature>
<dbReference type="Pfam" id="PF13670">
    <property type="entry name" value="PepSY_2"/>
    <property type="match status" value="1"/>
</dbReference>
<evidence type="ECO:0000256" key="1">
    <source>
        <dbReference type="SAM" id="SignalP"/>
    </source>
</evidence>
<evidence type="ECO:0000313" key="3">
    <source>
        <dbReference type="EMBL" id="MDU0340894.1"/>
    </source>
</evidence>
<organism evidence="3 4">
    <name type="scientific">Bosea rubneri</name>
    <dbReference type="NCBI Taxonomy" id="3075434"/>
    <lineage>
        <taxon>Bacteria</taxon>
        <taxon>Pseudomonadati</taxon>
        <taxon>Pseudomonadota</taxon>
        <taxon>Alphaproteobacteria</taxon>
        <taxon>Hyphomicrobiales</taxon>
        <taxon>Boseaceae</taxon>
        <taxon>Bosea</taxon>
    </lineage>
</organism>
<proteinExistence type="predicted"/>
<keyword evidence="1" id="KW-0732">Signal</keyword>
<dbReference type="EMBL" id="JAWDID010000017">
    <property type="protein sequence ID" value="MDU0340894.1"/>
    <property type="molecule type" value="Genomic_DNA"/>
</dbReference>
<sequence>MRTQSMAAGALLAFALAVGPAVAAPPSNAKPLSQIVAGIEAVSGFASIKEVDWDSNGYWEIEYFKTDGSKVEVKIDPVTGSPRR</sequence>
<accession>A0ABU3S817</accession>
<feature type="chain" id="PRO_5046707793" evidence="1">
    <location>
        <begin position="24"/>
        <end position="84"/>
    </location>
</feature>
<dbReference type="RefSeq" id="WP_291636819.1">
    <property type="nucleotide sequence ID" value="NZ_JAWDID010000017.1"/>
</dbReference>
<keyword evidence="4" id="KW-1185">Reference proteome</keyword>
<evidence type="ECO:0000259" key="2">
    <source>
        <dbReference type="Pfam" id="PF13670"/>
    </source>
</evidence>
<evidence type="ECO:0000313" key="4">
    <source>
        <dbReference type="Proteomes" id="UP001254257"/>
    </source>
</evidence>
<name>A0ABU3S817_9HYPH</name>
<feature type="domain" description="PepSY" evidence="2">
    <location>
        <begin position="7"/>
        <end position="81"/>
    </location>
</feature>
<dbReference type="InterPro" id="IPR025711">
    <property type="entry name" value="PepSY"/>
</dbReference>
<dbReference type="Proteomes" id="UP001254257">
    <property type="component" value="Unassembled WGS sequence"/>
</dbReference>
<protein>
    <submittedName>
        <fullName evidence="3">PepSY domain-containing protein</fullName>
    </submittedName>
</protein>
<reference evidence="3 4" key="1">
    <citation type="submission" date="2023-09" db="EMBL/GenBank/DDBJ databases">
        <title>Whole genome shotgun sequencing (WGS) of Bosea sp. ZW T0_25, isolated from stored onions (Allium cepa).</title>
        <authorList>
            <person name="Stoll D.A."/>
            <person name="Huch M."/>
        </authorList>
    </citation>
    <scope>NUCLEOTIDE SEQUENCE [LARGE SCALE GENOMIC DNA]</scope>
    <source>
        <strain evidence="3 4">ZW T0_25</strain>
    </source>
</reference>
<gene>
    <name evidence="3" type="ORF">RKE40_13410</name>
</gene>